<evidence type="ECO:0000313" key="2">
    <source>
        <dbReference type="Proteomes" id="UP001177021"/>
    </source>
</evidence>
<dbReference type="Proteomes" id="UP001177021">
    <property type="component" value="Unassembled WGS sequence"/>
</dbReference>
<gene>
    <name evidence="1" type="ORF">MILVUS5_LOCUS15674</name>
</gene>
<name>A0ACB0JRZ6_TRIPR</name>
<keyword evidence="2" id="KW-1185">Reference proteome</keyword>
<comment type="caution">
    <text evidence="1">The sequence shown here is derived from an EMBL/GenBank/DDBJ whole genome shotgun (WGS) entry which is preliminary data.</text>
</comment>
<organism evidence="1 2">
    <name type="scientific">Trifolium pratense</name>
    <name type="common">Red clover</name>
    <dbReference type="NCBI Taxonomy" id="57577"/>
    <lineage>
        <taxon>Eukaryota</taxon>
        <taxon>Viridiplantae</taxon>
        <taxon>Streptophyta</taxon>
        <taxon>Embryophyta</taxon>
        <taxon>Tracheophyta</taxon>
        <taxon>Spermatophyta</taxon>
        <taxon>Magnoliopsida</taxon>
        <taxon>eudicotyledons</taxon>
        <taxon>Gunneridae</taxon>
        <taxon>Pentapetalae</taxon>
        <taxon>rosids</taxon>
        <taxon>fabids</taxon>
        <taxon>Fabales</taxon>
        <taxon>Fabaceae</taxon>
        <taxon>Papilionoideae</taxon>
        <taxon>50 kb inversion clade</taxon>
        <taxon>NPAAA clade</taxon>
        <taxon>Hologalegina</taxon>
        <taxon>IRL clade</taxon>
        <taxon>Trifolieae</taxon>
        <taxon>Trifolium</taxon>
    </lineage>
</organism>
<protein>
    <submittedName>
        <fullName evidence="1">Uncharacterized protein</fullName>
    </submittedName>
</protein>
<reference evidence="1" key="1">
    <citation type="submission" date="2023-10" db="EMBL/GenBank/DDBJ databases">
        <authorList>
            <person name="Rodriguez Cubillos JULIANA M."/>
            <person name="De Vega J."/>
        </authorList>
    </citation>
    <scope>NUCLEOTIDE SEQUENCE</scope>
</reference>
<evidence type="ECO:0000313" key="1">
    <source>
        <dbReference type="EMBL" id="CAJ2647082.1"/>
    </source>
</evidence>
<accession>A0ACB0JRZ6</accession>
<dbReference type="EMBL" id="CASHSV030000109">
    <property type="protein sequence ID" value="CAJ2647082.1"/>
    <property type="molecule type" value="Genomic_DNA"/>
</dbReference>
<proteinExistence type="predicted"/>
<sequence>MKNGSLEQWFHPEILSAEPPTTLDLSHRLNIIIDVASALHYLDQECEQLVIHCDLKPSNVLLDEDMVAHVSDFGIARLVSTICGNTGIKGSVGYAPPEVAQDGIIENLIPTIKECLVSLFRIGIICSMESPKERMNIMDVTRELNIIRKTFLAGFRSHN</sequence>